<evidence type="ECO:0000313" key="3">
    <source>
        <dbReference type="Proteomes" id="UP000682843"/>
    </source>
</evidence>
<dbReference type="Proteomes" id="UP000682843">
    <property type="component" value="Chromosome"/>
</dbReference>
<gene>
    <name evidence="2" type="ORF">RPMA_14545</name>
</gene>
<accession>A0ABX8A8W7</accession>
<dbReference type="EMBL" id="CP036498">
    <property type="protein sequence ID" value="QUS39917.1"/>
    <property type="molecule type" value="Genomic_DNA"/>
</dbReference>
<protein>
    <recommendedName>
        <fullName evidence="4">H-NS histone family protein</fullName>
    </recommendedName>
</protein>
<dbReference type="RefSeq" id="WP_211908025.1">
    <property type="nucleotide sequence ID" value="NZ_CP036498.1"/>
</dbReference>
<evidence type="ECO:0000313" key="2">
    <source>
        <dbReference type="EMBL" id="QUS39917.1"/>
    </source>
</evidence>
<proteinExistence type="predicted"/>
<sequence>MTTIDLDSLSIEQLAALRDQATDKLAEKVAARQAELEAELDKLAQYGKVVKKSQATPVAKTKKDEAAKSDNTASDVSRAA</sequence>
<reference evidence="2 3" key="1">
    <citation type="submission" date="2019-02" db="EMBL/GenBank/DDBJ databases">
        <title>Emended description of the genus Rhodopseudomonas and description of Rhodopseudomonas albus sp. nov., a non-phototrophic, heavy-metal-tolerant bacterium isolated from garden soil.</title>
        <authorList>
            <person name="Bao Z."/>
            <person name="Cao W.W."/>
            <person name="Sato Y."/>
            <person name="Nishizawa T."/>
            <person name="Zhao J."/>
            <person name="Guo Y."/>
            <person name="Ohta H."/>
        </authorList>
    </citation>
    <scope>NUCLEOTIDE SEQUENCE [LARGE SCALE GENOMIC DNA]</scope>
    <source>
        <strain evidence="2 3">SK50-23</strain>
    </source>
</reference>
<evidence type="ECO:0008006" key="4">
    <source>
        <dbReference type="Google" id="ProtNLM"/>
    </source>
</evidence>
<keyword evidence="3" id="KW-1185">Reference proteome</keyword>
<name>A0ABX8A8W7_9BRAD</name>
<feature type="compositionally biased region" description="Polar residues" evidence="1">
    <location>
        <begin position="69"/>
        <end position="80"/>
    </location>
</feature>
<evidence type="ECO:0000256" key="1">
    <source>
        <dbReference type="SAM" id="MobiDB-lite"/>
    </source>
</evidence>
<feature type="region of interest" description="Disordered" evidence="1">
    <location>
        <begin position="54"/>
        <end position="80"/>
    </location>
</feature>
<organism evidence="2 3">
    <name type="scientific">Tardiphaga alba</name>
    <dbReference type="NCBI Taxonomy" id="340268"/>
    <lineage>
        <taxon>Bacteria</taxon>
        <taxon>Pseudomonadati</taxon>
        <taxon>Pseudomonadota</taxon>
        <taxon>Alphaproteobacteria</taxon>
        <taxon>Hyphomicrobiales</taxon>
        <taxon>Nitrobacteraceae</taxon>
        <taxon>Tardiphaga</taxon>
    </lineage>
</organism>